<evidence type="ECO:0000313" key="2">
    <source>
        <dbReference type="EMBL" id="CAE0837882.1"/>
    </source>
</evidence>
<feature type="region of interest" description="Disordered" evidence="1">
    <location>
        <begin position="1"/>
        <end position="52"/>
    </location>
</feature>
<dbReference type="PANTHER" id="PTHR38828:SF4">
    <property type="match status" value="1"/>
</dbReference>
<reference evidence="2" key="1">
    <citation type="submission" date="2021-01" db="EMBL/GenBank/DDBJ databases">
        <authorList>
            <person name="Corre E."/>
            <person name="Pelletier E."/>
            <person name="Niang G."/>
            <person name="Scheremetjew M."/>
            <person name="Finn R."/>
            <person name="Kale V."/>
            <person name="Holt S."/>
            <person name="Cochrane G."/>
            <person name="Meng A."/>
            <person name="Brown T."/>
            <person name="Cohen L."/>
        </authorList>
    </citation>
    <scope>NUCLEOTIDE SEQUENCE</scope>
    <source>
        <strain evidence="2">CCMP1594</strain>
    </source>
</reference>
<dbReference type="EMBL" id="HBJA01142831">
    <property type="protein sequence ID" value="CAE0837882.1"/>
    <property type="molecule type" value="Transcribed_RNA"/>
</dbReference>
<protein>
    <submittedName>
        <fullName evidence="2">Uncharacterized protein</fullName>
    </submittedName>
</protein>
<organism evidence="2">
    <name type="scientific">Eutreptiella gymnastica</name>
    <dbReference type="NCBI Taxonomy" id="73025"/>
    <lineage>
        <taxon>Eukaryota</taxon>
        <taxon>Discoba</taxon>
        <taxon>Euglenozoa</taxon>
        <taxon>Euglenida</taxon>
        <taxon>Spirocuta</taxon>
        <taxon>Euglenophyceae</taxon>
        <taxon>Eutreptiales</taxon>
        <taxon>Eutreptiaceae</taxon>
        <taxon>Eutreptiella</taxon>
    </lineage>
</organism>
<evidence type="ECO:0000256" key="1">
    <source>
        <dbReference type="SAM" id="MobiDB-lite"/>
    </source>
</evidence>
<sequence length="263" mass="29914">MQDVMASPNRSAGEFPSMNASAQGRQSPKLTFEGQSKLGERLSTNSAAHKEATLRKLREDMILSESKGKIQKKLNADEQEDSIDRLYKQSEVRHTTMLKRIEQKYLVDPIANRKRLTLEELDNSVDKLYTQSMSKKTSVQEKLERKYLAPPEHSRLDSEALSESVHRLYGSHARREALLSTLRKKYRFQHPDAGKPRLDTDTLKASADRLAQVPRDNANWPVSVSAATRTKLEDKYVKDSLPSFPVRSQIEWEGTTGRLCTKG</sequence>
<proteinExistence type="predicted"/>
<name>A0A7S4GIB5_9EUGL</name>
<dbReference type="PANTHER" id="PTHR38828">
    <property type="match status" value="1"/>
</dbReference>
<feature type="compositionally biased region" description="Polar residues" evidence="1">
    <location>
        <begin position="18"/>
        <end position="29"/>
    </location>
</feature>
<dbReference type="InterPro" id="IPR039963">
    <property type="entry name" value="Unchar_22kDa"/>
</dbReference>
<gene>
    <name evidence="2" type="ORF">EGYM00163_LOCUS49254</name>
</gene>
<accession>A0A7S4GIB5</accession>
<dbReference type="AlphaFoldDB" id="A0A7S4GIB5"/>